<dbReference type="RefSeq" id="XP_045258130.1">
    <property type="nucleotide sequence ID" value="XM_045410562.1"/>
</dbReference>
<dbReference type="InterPro" id="IPR053157">
    <property type="entry name" value="Sterol_Uptake_Regulator"/>
</dbReference>
<dbReference type="Proteomes" id="UP000613401">
    <property type="component" value="Unassembled WGS sequence"/>
</dbReference>
<gene>
    <name evidence="1" type="ORF">GCG54_00010642</name>
</gene>
<proteinExistence type="predicted"/>
<reference evidence="1" key="2">
    <citation type="submission" date="2020-03" db="EMBL/GenBank/DDBJ databases">
        <authorList>
            <person name="Fu F.-F."/>
            <person name="Chen J."/>
        </authorList>
    </citation>
    <scope>NUCLEOTIDE SEQUENCE</scope>
    <source>
        <strain evidence="1">Lc1</strain>
    </source>
</reference>
<name>A0A8H4C807_COLGL</name>
<evidence type="ECO:0000313" key="2">
    <source>
        <dbReference type="Proteomes" id="UP000613401"/>
    </source>
</evidence>
<keyword evidence="2" id="KW-1185">Reference proteome</keyword>
<protein>
    <submittedName>
        <fullName evidence="1">Uncharacterized protein</fullName>
    </submittedName>
</protein>
<dbReference type="PANTHER" id="PTHR47784">
    <property type="entry name" value="STEROL UPTAKE CONTROL PROTEIN 2"/>
    <property type="match status" value="1"/>
</dbReference>
<sequence>MLLQGINDSNYEVVHTSAILIGLINLALGPRPGEYIAFSDQAGSDFLGLLRGVQSIRSHNEDSESTNTPPEAATNVSIPLESSEYGADAGYKYHFQMLRRRAQQISDIGVRAAYNVALDDLEVFFIVMEPSALETHHASPLGWLYRIPERFLDQLRKRESLSLAILACFAVVLKELEHGWPADGWADHIMAGVCERTEPEAQDLLQWPVSRLGDSLS</sequence>
<comment type="caution">
    <text evidence="1">The sequence shown here is derived from an EMBL/GenBank/DDBJ whole genome shotgun (WGS) entry which is preliminary data.</text>
</comment>
<organism evidence="1 2">
    <name type="scientific">Colletotrichum gloeosporioides</name>
    <name type="common">Anthracnose fungus</name>
    <name type="synonym">Glomerella cingulata</name>
    <dbReference type="NCBI Taxonomy" id="474922"/>
    <lineage>
        <taxon>Eukaryota</taxon>
        <taxon>Fungi</taxon>
        <taxon>Dikarya</taxon>
        <taxon>Ascomycota</taxon>
        <taxon>Pezizomycotina</taxon>
        <taxon>Sordariomycetes</taxon>
        <taxon>Hypocreomycetidae</taxon>
        <taxon>Glomerellales</taxon>
        <taxon>Glomerellaceae</taxon>
        <taxon>Colletotrichum</taxon>
        <taxon>Colletotrichum gloeosporioides species complex</taxon>
    </lineage>
</organism>
<dbReference type="AlphaFoldDB" id="A0A8H4C807"/>
<evidence type="ECO:0000313" key="1">
    <source>
        <dbReference type="EMBL" id="KAF3798970.1"/>
    </source>
</evidence>
<reference evidence="1" key="1">
    <citation type="journal article" date="2020" name="Phytopathology">
        <title>Genome sequence and comparative analysis of Colletotrichum gloeosporioides isolated from Liriodendron leaves.</title>
        <authorList>
            <person name="Fu F.F."/>
            <person name="Hao Z."/>
            <person name="Wang P."/>
            <person name="Lu Y."/>
            <person name="Xue L.J."/>
            <person name="Wei G."/>
            <person name="Tian Y."/>
            <person name="Baishi H."/>
            <person name="Xu H."/>
            <person name="Shi J."/>
            <person name="Cheng T."/>
            <person name="Wang G."/>
            <person name="Yi Y."/>
            <person name="Chen J."/>
        </authorList>
    </citation>
    <scope>NUCLEOTIDE SEQUENCE</scope>
    <source>
        <strain evidence="1">Lc1</strain>
    </source>
</reference>
<dbReference type="PANTHER" id="PTHR47784:SF5">
    <property type="entry name" value="STEROL UPTAKE CONTROL PROTEIN 2"/>
    <property type="match status" value="1"/>
</dbReference>
<dbReference type="EMBL" id="WVTB01000089">
    <property type="protein sequence ID" value="KAF3798970.1"/>
    <property type="molecule type" value="Genomic_DNA"/>
</dbReference>
<dbReference type="GO" id="GO:0001228">
    <property type="term" value="F:DNA-binding transcription activator activity, RNA polymerase II-specific"/>
    <property type="evidence" value="ECO:0007669"/>
    <property type="project" value="TreeGrafter"/>
</dbReference>
<accession>A0A8H4C807</accession>
<dbReference type="GeneID" id="69017770"/>